<sequence>MTIKKLKQIDLNGFKLLIATASTANLGQFVADLLVNSLQLEKIALISHLAIPPLIGPSAYEYSKNDVTTASEVFVHEKEKFAILLVRTPISAAFLNEFISEIIQFIKEEKFSEIIQLSSAFSSEQHFVDRNPYEYLANDFYPVENLATQFNKSSIEKVYGSGIALKLHEQATLNEIPSVILYKFTSEGENTQESVDFCTKVSSYILKDCKIDVKIPSSWKNLFGFDVNAEIY</sequence>
<dbReference type="GO" id="GO:0043248">
    <property type="term" value="P:proteasome assembly"/>
    <property type="evidence" value="ECO:0007669"/>
    <property type="project" value="TreeGrafter"/>
</dbReference>
<organism evidence="5 6">
    <name type="scientific">Polypedilum vanderplanki</name>
    <name type="common">Sleeping chironomid midge</name>
    <dbReference type="NCBI Taxonomy" id="319348"/>
    <lineage>
        <taxon>Eukaryota</taxon>
        <taxon>Metazoa</taxon>
        <taxon>Ecdysozoa</taxon>
        <taxon>Arthropoda</taxon>
        <taxon>Hexapoda</taxon>
        <taxon>Insecta</taxon>
        <taxon>Pterygota</taxon>
        <taxon>Neoptera</taxon>
        <taxon>Endopterygota</taxon>
        <taxon>Diptera</taxon>
        <taxon>Nematocera</taxon>
        <taxon>Chironomoidea</taxon>
        <taxon>Chironomidae</taxon>
        <taxon>Chironominae</taxon>
        <taxon>Polypedilum</taxon>
        <taxon>Polypedilum</taxon>
    </lineage>
</organism>
<evidence type="ECO:0000256" key="1">
    <source>
        <dbReference type="ARBA" id="ARBA00019186"/>
    </source>
</evidence>
<comment type="function">
    <text evidence="4">Chaperone protein which promotes assembly of the 20S proteasome as part of a heterodimer with PSMG1.</text>
</comment>
<dbReference type="SUPFAM" id="SSF159659">
    <property type="entry name" value="Cgl1923-like"/>
    <property type="match status" value="1"/>
</dbReference>
<dbReference type="InterPro" id="IPR019151">
    <property type="entry name" value="Proteasome_assmbl_chaperone_2"/>
</dbReference>
<dbReference type="Proteomes" id="UP001107558">
    <property type="component" value="Chromosome 1"/>
</dbReference>
<evidence type="ECO:0000313" key="5">
    <source>
        <dbReference type="EMBL" id="KAG5682916.1"/>
    </source>
</evidence>
<dbReference type="PIRSF" id="PIRSF010044">
    <property type="entry name" value="UCP010044"/>
    <property type="match status" value="1"/>
</dbReference>
<proteinExistence type="inferred from homology"/>
<comment type="caution">
    <text evidence="5">The sequence shown here is derived from an EMBL/GenBank/DDBJ whole genome shotgun (WGS) entry which is preliminary data.</text>
</comment>
<dbReference type="Gene3D" id="3.40.50.10900">
    <property type="entry name" value="PAC-like subunit"/>
    <property type="match status" value="1"/>
</dbReference>
<evidence type="ECO:0000256" key="2">
    <source>
        <dbReference type="ARBA" id="ARBA00023186"/>
    </source>
</evidence>
<dbReference type="PANTHER" id="PTHR12970:SF1">
    <property type="entry name" value="PROTEASOME ASSEMBLY CHAPERONE 2"/>
    <property type="match status" value="1"/>
</dbReference>
<accession>A0A9J6CLT0</accession>
<dbReference type="AlphaFoldDB" id="A0A9J6CLT0"/>
<comment type="subunit">
    <text evidence="4">Forms a heterodimer with PSMG1.</text>
</comment>
<dbReference type="EMBL" id="JADBJN010000001">
    <property type="protein sequence ID" value="KAG5682916.1"/>
    <property type="molecule type" value="Genomic_DNA"/>
</dbReference>
<dbReference type="GO" id="GO:0005634">
    <property type="term" value="C:nucleus"/>
    <property type="evidence" value="ECO:0007669"/>
    <property type="project" value="TreeGrafter"/>
</dbReference>
<evidence type="ECO:0000313" key="6">
    <source>
        <dbReference type="Proteomes" id="UP001107558"/>
    </source>
</evidence>
<name>A0A9J6CLT0_POLVA</name>
<keyword evidence="2 4" id="KW-0143">Chaperone</keyword>
<reference evidence="5" key="1">
    <citation type="submission" date="2021-03" db="EMBL/GenBank/DDBJ databases">
        <title>Chromosome level genome of the anhydrobiotic midge Polypedilum vanderplanki.</title>
        <authorList>
            <person name="Yoshida Y."/>
            <person name="Kikawada T."/>
            <person name="Gusev O."/>
        </authorList>
    </citation>
    <scope>NUCLEOTIDE SEQUENCE</scope>
    <source>
        <strain evidence="5">NIAS01</strain>
        <tissue evidence="5">Whole body or cell culture</tissue>
    </source>
</reference>
<dbReference type="InterPro" id="IPR038389">
    <property type="entry name" value="PSMG2_sf"/>
</dbReference>
<keyword evidence="6" id="KW-1185">Reference proteome</keyword>
<dbReference type="OrthoDB" id="10260712at2759"/>
<dbReference type="Pfam" id="PF09754">
    <property type="entry name" value="PAC2"/>
    <property type="match status" value="1"/>
</dbReference>
<evidence type="ECO:0000256" key="3">
    <source>
        <dbReference type="ARBA" id="ARBA00025745"/>
    </source>
</evidence>
<comment type="similarity">
    <text evidence="3 4">Belongs to the PSMG2 family.</text>
</comment>
<dbReference type="PANTHER" id="PTHR12970">
    <property type="entry name" value="PROTEASOME ASSEMBLY CHAPERONE 2"/>
    <property type="match status" value="1"/>
</dbReference>
<dbReference type="InterPro" id="IPR016562">
    <property type="entry name" value="Proteasome_assmbl_chp_2_euk"/>
</dbReference>
<protein>
    <recommendedName>
        <fullName evidence="1 4">Proteasome assembly chaperone 2</fullName>
    </recommendedName>
</protein>
<evidence type="ECO:0000256" key="4">
    <source>
        <dbReference type="PIRNR" id="PIRNR010044"/>
    </source>
</evidence>
<dbReference type="GO" id="GO:0005829">
    <property type="term" value="C:cytosol"/>
    <property type="evidence" value="ECO:0007669"/>
    <property type="project" value="TreeGrafter"/>
</dbReference>
<gene>
    <name evidence="5" type="ORF">PVAND_012234</name>
</gene>